<protein>
    <submittedName>
        <fullName evidence="2">Uncharacterized protein</fullName>
    </submittedName>
</protein>
<evidence type="ECO:0000256" key="1">
    <source>
        <dbReference type="SAM" id="SignalP"/>
    </source>
</evidence>
<feature type="chain" id="PRO_5034685815" evidence="1">
    <location>
        <begin position="19"/>
        <end position="172"/>
    </location>
</feature>
<reference evidence="2" key="3">
    <citation type="submission" date="2025-09" db="UniProtKB">
        <authorList>
            <consortium name="Ensembl"/>
        </authorList>
    </citation>
    <scope>IDENTIFICATION</scope>
</reference>
<evidence type="ECO:0000313" key="2">
    <source>
        <dbReference type="Ensembl" id="ENSECRP00000001821.1"/>
    </source>
</evidence>
<reference evidence="2" key="1">
    <citation type="submission" date="2021-06" db="EMBL/GenBank/DDBJ databases">
        <authorList>
            <consortium name="Wellcome Sanger Institute Data Sharing"/>
        </authorList>
    </citation>
    <scope>NUCLEOTIDE SEQUENCE [LARGE SCALE GENOMIC DNA]</scope>
</reference>
<dbReference type="Proteomes" id="UP000694620">
    <property type="component" value="Chromosome 1"/>
</dbReference>
<dbReference type="AlphaFoldDB" id="A0A8C4RK88"/>
<evidence type="ECO:0000313" key="3">
    <source>
        <dbReference type="Proteomes" id="UP000694620"/>
    </source>
</evidence>
<organism evidence="2 3">
    <name type="scientific">Erpetoichthys calabaricus</name>
    <name type="common">Rope fish</name>
    <name type="synonym">Calamoichthys calabaricus</name>
    <dbReference type="NCBI Taxonomy" id="27687"/>
    <lineage>
        <taxon>Eukaryota</taxon>
        <taxon>Metazoa</taxon>
        <taxon>Chordata</taxon>
        <taxon>Craniata</taxon>
        <taxon>Vertebrata</taxon>
        <taxon>Euteleostomi</taxon>
        <taxon>Actinopterygii</taxon>
        <taxon>Polypteriformes</taxon>
        <taxon>Polypteridae</taxon>
        <taxon>Erpetoichthys</taxon>
    </lineage>
</organism>
<keyword evidence="3" id="KW-1185">Reference proteome</keyword>
<name>A0A8C4RK88_ERPCA</name>
<accession>A0A8C4RK88</accession>
<reference evidence="2" key="2">
    <citation type="submission" date="2025-08" db="UniProtKB">
        <authorList>
            <consortium name="Ensembl"/>
        </authorList>
    </citation>
    <scope>IDENTIFICATION</scope>
</reference>
<sequence>RFKKKSILLLCFYVHFEAAKVLIQDSVSFPFLEHASDNKNKPEIKPILSHIPDWVELCLPNPLPVQQIVKSSGCVLIWLRLCNSVCSMFILPWLVTTDRYVFKSCDFCFPKRCLLFSYCILCCCFTEPMVRVIDFNPTMRYYIFLEKVAALISVGGKLRALSENLSSLNPES</sequence>
<dbReference type="Ensembl" id="ENSECRT00000001845.1">
    <property type="protein sequence ID" value="ENSECRP00000001821.1"/>
    <property type="gene ID" value="ENSECRG00000001257.1"/>
</dbReference>
<feature type="signal peptide" evidence="1">
    <location>
        <begin position="1"/>
        <end position="18"/>
    </location>
</feature>
<proteinExistence type="predicted"/>
<keyword evidence="1" id="KW-0732">Signal</keyword>